<protein>
    <recommendedName>
        <fullName evidence="3">Protein kinase domain-containing protein</fullName>
    </recommendedName>
</protein>
<keyword evidence="2" id="KW-1185">Reference proteome</keyword>
<sequence length="104" mass="12047">MTKFFIEQIDAPNEIIEQLKSLSQDIKFHREVTKGGNGYLFFGENRILKIKVAVKFYYWGGEEKYHAEPSTLATINSPHVLNVQNAGLIDGEWAYFVTPYCEIW</sequence>
<evidence type="ECO:0000313" key="1">
    <source>
        <dbReference type="EMBL" id="PWQ93606.1"/>
    </source>
</evidence>
<dbReference type="Proteomes" id="UP000245506">
    <property type="component" value="Unassembled WGS sequence"/>
</dbReference>
<dbReference type="EMBL" id="QGKL01000042">
    <property type="protein sequence ID" value="PWQ93606.1"/>
    <property type="molecule type" value="Genomic_DNA"/>
</dbReference>
<comment type="caution">
    <text evidence="1">The sequence shown here is derived from an EMBL/GenBank/DDBJ whole genome shotgun (WGS) entry which is preliminary data.</text>
</comment>
<gene>
    <name evidence="1" type="ORF">DKT75_18480</name>
</gene>
<dbReference type="AlphaFoldDB" id="A0A317C4J7"/>
<organism evidence="1 2">
    <name type="scientific">Leucothrix arctica</name>
    <dbReference type="NCBI Taxonomy" id="1481894"/>
    <lineage>
        <taxon>Bacteria</taxon>
        <taxon>Pseudomonadati</taxon>
        <taxon>Pseudomonadota</taxon>
        <taxon>Gammaproteobacteria</taxon>
        <taxon>Thiotrichales</taxon>
        <taxon>Thiotrichaceae</taxon>
        <taxon>Leucothrix</taxon>
    </lineage>
</organism>
<accession>A0A317C4J7</accession>
<dbReference type="RefSeq" id="WP_109825571.1">
    <property type="nucleotide sequence ID" value="NZ_QGKL01000042.1"/>
</dbReference>
<dbReference type="SUPFAM" id="SSF56112">
    <property type="entry name" value="Protein kinase-like (PK-like)"/>
    <property type="match status" value="1"/>
</dbReference>
<evidence type="ECO:0008006" key="3">
    <source>
        <dbReference type="Google" id="ProtNLM"/>
    </source>
</evidence>
<reference evidence="1 2" key="1">
    <citation type="submission" date="2018-05" db="EMBL/GenBank/DDBJ databases">
        <title>Leucothrix arctica sp. nov., isolated from Arctic seawater.</title>
        <authorList>
            <person name="Choi A."/>
            <person name="Baek K."/>
        </authorList>
    </citation>
    <scope>NUCLEOTIDE SEQUENCE [LARGE SCALE GENOMIC DNA]</scope>
    <source>
        <strain evidence="1 2">IMCC9719</strain>
    </source>
</reference>
<name>A0A317C4J7_9GAMM</name>
<evidence type="ECO:0000313" key="2">
    <source>
        <dbReference type="Proteomes" id="UP000245506"/>
    </source>
</evidence>
<proteinExistence type="predicted"/>
<dbReference type="InterPro" id="IPR011009">
    <property type="entry name" value="Kinase-like_dom_sf"/>
</dbReference>